<dbReference type="Proteomes" id="UP000070054">
    <property type="component" value="Unassembled WGS sequence"/>
</dbReference>
<dbReference type="AlphaFoldDB" id="A0A135RSG4"/>
<comment type="caution">
    <text evidence="1">The sequence shown here is derived from an EMBL/GenBank/DDBJ whole genome shotgun (WGS) entry which is preliminary data.</text>
</comment>
<dbReference type="OrthoDB" id="4833138at2759"/>
<organism evidence="1 2">
    <name type="scientific">Colletotrichum nymphaeae SA-01</name>
    <dbReference type="NCBI Taxonomy" id="1460502"/>
    <lineage>
        <taxon>Eukaryota</taxon>
        <taxon>Fungi</taxon>
        <taxon>Dikarya</taxon>
        <taxon>Ascomycota</taxon>
        <taxon>Pezizomycotina</taxon>
        <taxon>Sordariomycetes</taxon>
        <taxon>Hypocreomycetidae</taxon>
        <taxon>Glomerellales</taxon>
        <taxon>Glomerellaceae</taxon>
        <taxon>Colletotrichum</taxon>
        <taxon>Colletotrichum acutatum species complex</taxon>
    </lineage>
</organism>
<keyword evidence="2" id="KW-1185">Reference proteome</keyword>
<gene>
    <name evidence="1" type="ORF">CNYM01_13745</name>
</gene>
<dbReference type="EMBL" id="JEMN01001824">
    <property type="protein sequence ID" value="KXH26367.1"/>
    <property type="molecule type" value="Genomic_DNA"/>
</dbReference>
<accession>A0A135RSG4</accession>
<proteinExistence type="predicted"/>
<protein>
    <submittedName>
        <fullName evidence="1">Uncharacterized protein</fullName>
    </submittedName>
</protein>
<evidence type="ECO:0000313" key="1">
    <source>
        <dbReference type="EMBL" id="KXH26367.1"/>
    </source>
</evidence>
<evidence type="ECO:0000313" key="2">
    <source>
        <dbReference type="Proteomes" id="UP000070054"/>
    </source>
</evidence>
<sequence length="234" mass="27330">MVTERQANDFMAFHDDITAWQNTRNQYRVSGKEIPPAIAAVTNWIECQLEKAIGTIYDGELEKARVYCNRMRYGIRAFEQFTREEALYGGLIMELRQILRDHDLMEDLHCSAEQLPALCAKNDVKRITPLEIRDAQDQQGWRVATNWSDLIREVDRERCRSAEWNRCYGRYEGRGWRSTPFECPSKPKTPFSNVARAVIDLCFDEASEKDNWGFVVDIVREQMSTPNDFNPYTV</sequence>
<reference evidence="1 2" key="1">
    <citation type="submission" date="2014-02" db="EMBL/GenBank/DDBJ databases">
        <title>The genome sequence of Colletotrichum nymphaeae SA-01.</title>
        <authorList>
            <person name="Baroncelli R."/>
            <person name="Thon M.R."/>
        </authorList>
    </citation>
    <scope>NUCLEOTIDE SEQUENCE [LARGE SCALE GENOMIC DNA]</scope>
    <source>
        <strain evidence="1 2">SA-01</strain>
    </source>
</reference>
<name>A0A135RSG4_9PEZI</name>